<keyword evidence="2" id="KW-0472">Membrane</keyword>
<dbReference type="RefSeq" id="WP_238749127.1">
    <property type="nucleotide sequence ID" value="NZ_CAKLPZ010000001.1"/>
</dbReference>
<gene>
    <name evidence="3" type="ORF">LEM8419_00222</name>
</gene>
<name>A0ABN8EYQ7_9BACT</name>
<evidence type="ECO:0000256" key="2">
    <source>
        <dbReference type="SAM" id="Phobius"/>
    </source>
</evidence>
<dbReference type="Proteomes" id="UP000837803">
    <property type="component" value="Unassembled WGS sequence"/>
</dbReference>
<evidence type="ECO:0000313" key="4">
    <source>
        <dbReference type="Proteomes" id="UP000837803"/>
    </source>
</evidence>
<keyword evidence="2" id="KW-1133">Transmembrane helix</keyword>
<feature type="transmembrane region" description="Helical" evidence="2">
    <location>
        <begin position="71"/>
        <end position="92"/>
    </location>
</feature>
<evidence type="ECO:0000313" key="3">
    <source>
        <dbReference type="EMBL" id="CAH0998927.1"/>
    </source>
</evidence>
<keyword evidence="4" id="KW-1185">Reference proteome</keyword>
<evidence type="ECO:0000256" key="1">
    <source>
        <dbReference type="SAM" id="MobiDB-lite"/>
    </source>
</evidence>
<comment type="caution">
    <text evidence="3">The sequence shown here is derived from an EMBL/GenBank/DDBJ whole genome shotgun (WGS) entry which is preliminary data.</text>
</comment>
<accession>A0ABN8EYQ7</accession>
<dbReference type="EMBL" id="CAKLPZ010000001">
    <property type="protein sequence ID" value="CAH0998927.1"/>
    <property type="molecule type" value="Genomic_DNA"/>
</dbReference>
<protein>
    <submittedName>
        <fullName evidence="3">Uncharacterized protein</fullName>
    </submittedName>
</protein>
<feature type="region of interest" description="Disordered" evidence="1">
    <location>
        <begin position="31"/>
        <end position="54"/>
    </location>
</feature>
<proteinExistence type="predicted"/>
<sequence>MGFGGAAAAMNAAIKRNAALRGKRSFLGGIKRPAGPLDQSYSVDQPASDATRKTLRERYRQDVRAERRHEWMLTLIGLVVGLLLAAYIWGIVSDGLLSG</sequence>
<organism evidence="3 4">
    <name type="scientific">Neolewinella maritima</name>
    <dbReference type="NCBI Taxonomy" id="1383882"/>
    <lineage>
        <taxon>Bacteria</taxon>
        <taxon>Pseudomonadati</taxon>
        <taxon>Bacteroidota</taxon>
        <taxon>Saprospiria</taxon>
        <taxon>Saprospirales</taxon>
        <taxon>Lewinellaceae</taxon>
        <taxon>Neolewinella</taxon>
    </lineage>
</organism>
<reference evidence="3" key="1">
    <citation type="submission" date="2021-12" db="EMBL/GenBank/DDBJ databases">
        <authorList>
            <person name="Rodrigo-Torres L."/>
            <person name="Arahal R. D."/>
            <person name="Lucena T."/>
        </authorList>
    </citation>
    <scope>NUCLEOTIDE SEQUENCE</scope>
    <source>
        <strain evidence="3">CECT 8419</strain>
    </source>
</reference>
<keyword evidence="2" id="KW-0812">Transmembrane</keyword>